<name>A0A426TS17_9CHLR</name>
<evidence type="ECO:0000256" key="9">
    <source>
        <dbReference type="ARBA" id="ARBA00023136"/>
    </source>
</evidence>
<keyword evidence="8" id="KW-0764">Sulfate transport</keyword>
<evidence type="ECO:0000256" key="7">
    <source>
        <dbReference type="ARBA" id="ARBA00022989"/>
    </source>
</evidence>
<comment type="caution">
    <text evidence="11">The sequence shown here is derived from an EMBL/GenBank/DDBJ whole genome shotgun (WGS) entry which is preliminary data.</text>
</comment>
<dbReference type="PANTHER" id="PTHR37468">
    <property type="entry name" value="SULFATE TRANSPORTER CYSZ"/>
    <property type="match status" value="1"/>
</dbReference>
<evidence type="ECO:0000256" key="1">
    <source>
        <dbReference type="ARBA" id="ARBA00004141"/>
    </source>
</evidence>
<feature type="transmembrane region" description="Helical" evidence="10">
    <location>
        <begin position="23"/>
        <end position="49"/>
    </location>
</feature>
<evidence type="ECO:0000256" key="4">
    <source>
        <dbReference type="ARBA" id="ARBA00022519"/>
    </source>
</evidence>
<keyword evidence="2" id="KW-0813">Transport</keyword>
<dbReference type="GO" id="GO:0000103">
    <property type="term" value="P:sulfate assimilation"/>
    <property type="evidence" value="ECO:0007669"/>
    <property type="project" value="TreeGrafter"/>
</dbReference>
<evidence type="ECO:0000256" key="10">
    <source>
        <dbReference type="SAM" id="Phobius"/>
    </source>
</evidence>
<dbReference type="GO" id="GO:0009675">
    <property type="term" value="F:high-affinity sulfate:proton symporter activity"/>
    <property type="evidence" value="ECO:0007669"/>
    <property type="project" value="TreeGrafter"/>
</dbReference>
<dbReference type="PANTHER" id="PTHR37468:SF1">
    <property type="entry name" value="SULFATE TRANSPORTER CYSZ"/>
    <property type="match status" value="1"/>
</dbReference>
<evidence type="ECO:0000313" key="11">
    <source>
        <dbReference type="EMBL" id="RRR66602.1"/>
    </source>
</evidence>
<evidence type="ECO:0000256" key="8">
    <source>
        <dbReference type="ARBA" id="ARBA00023032"/>
    </source>
</evidence>
<sequence length="262" mass="28859">MALLAGLHYPWRALLLIWRTPRLWNFILMPIGLNLVVGVALYLGVYLTLWRQLQAWLAHDAVWAGVLLWLLGAVLALLLAVGVAFLLVRFGVVLGSPWYSQLSEELEALLTGRAVVANPFTLRRVAYDLWRALLFEAKKLTLGLSLWLPSLLLLLVPLGGPPLHAAAGLLLGALISCLDFFDGPQERRHFTFREKLATLRHTMPSGLSFGLVAFALVSIPLVNLVALPLCVAAGNMLVIERGGMRVTDDESRHSSLYNGVLK</sequence>
<keyword evidence="7 10" id="KW-1133">Transmembrane helix</keyword>
<proteinExistence type="predicted"/>
<dbReference type="Pfam" id="PF07264">
    <property type="entry name" value="EI24"/>
    <property type="match status" value="1"/>
</dbReference>
<dbReference type="GO" id="GO:0005886">
    <property type="term" value="C:plasma membrane"/>
    <property type="evidence" value="ECO:0007669"/>
    <property type="project" value="TreeGrafter"/>
</dbReference>
<dbReference type="InterPro" id="IPR059112">
    <property type="entry name" value="CysZ/EI24"/>
</dbReference>
<feature type="transmembrane region" description="Helical" evidence="10">
    <location>
        <begin position="202"/>
        <end position="227"/>
    </location>
</feature>
<keyword evidence="6 10" id="KW-0812">Transmembrane</keyword>
<evidence type="ECO:0008006" key="13">
    <source>
        <dbReference type="Google" id="ProtNLM"/>
    </source>
</evidence>
<evidence type="ECO:0000256" key="3">
    <source>
        <dbReference type="ARBA" id="ARBA00022475"/>
    </source>
</evidence>
<dbReference type="AlphaFoldDB" id="A0A426TS17"/>
<comment type="subcellular location">
    <subcellularLocation>
        <location evidence="1">Membrane</location>
        <topology evidence="1">Multi-pass membrane protein</topology>
    </subcellularLocation>
</comment>
<evidence type="ECO:0000256" key="6">
    <source>
        <dbReference type="ARBA" id="ARBA00022692"/>
    </source>
</evidence>
<dbReference type="GO" id="GO:0019344">
    <property type="term" value="P:cysteine biosynthetic process"/>
    <property type="evidence" value="ECO:0007669"/>
    <property type="project" value="TreeGrafter"/>
</dbReference>
<feature type="transmembrane region" description="Helical" evidence="10">
    <location>
        <begin position="61"/>
        <end position="88"/>
    </location>
</feature>
<organism evidence="11 12">
    <name type="scientific">Candidatus Viridilinea halotolerans</name>
    <dbReference type="NCBI Taxonomy" id="2491704"/>
    <lineage>
        <taxon>Bacteria</taxon>
        <taxon>Bacillati</taxon>
        <taxon>Chloroflexota</taxon>
        <taxon>Chloroflexia</taxon>
        <taxon>Chloroflexales</taxon>
        <taxon>Chloroflexineae</taxon>
        <taxon>Oscillochloridaceae</taxon>
        <taxon>Candidatus Viridilinea</taxon>
    </lineage>
</organism>
<dbReference type="InterPro" id="IPR050480">
    <property type="entry name" value="CysZ-like"/>
</dbReference>
<evidence type="ECO:0000256" key="2">
    <source>
        <dbReference type="ARBA" id="ARBA00022448"/>
    </source>
</evidence>
<feature type="transmembrane region" description="Helical" evidence="10">
    <location>
        <begin position="163"/>
        <end position="181"/>
    </location>
</feature>
<gene>
    <name evidence="11" type="ORF">EI684_20435</name>
</gene>
<keyword evidence="4" id="KW-0997">Cell inner membrane</keyword>
<protein>
    <recommendedName>
        <fullName evidence="13">Sulfate transporter CysZ</fullName>
    </recommendedName>
</protein>
<accession>A0A426TS17</accession>
<dbReference type="EMBL" id="RSAS01000839">
    <property type="protein sequence ID" value="RRR66602.1"/>
    <property type="molecule type" value="Genomic_DNA"/>
</dbReference>
<evidence type="ECO:0000313" key="12">
    <source>
        <dbReference type="Proteomes" id="UP000280307"/>
    </source>
</evidence>
<evidence type="ECO:0000256" key="5">
    <source>
        <dbReference type="ARBA" id="ARBA00022605"/>
    </source>
</evidence>
<keyword evidence="3" id="KW-1003">Cell membrane</keyword>
<keyword evidence="5" id="KW-0028">Amino-acid biosynthesis</keyword>
<dbReference type="Proteomes" id="UP000280307">
    <property type="component" value="Unassembled WGS sequence"/>
</dbReference>
<reference evidence="11 12" key="1">
    <citation type="submission" date="2018-12" db="EMBL/GenBank/DDBJ databases">
        <title>Genome Sequence of Candidatus Viridilinea halotolerans isolated from saline sulfide-rich spring.</title>
        <authorList>
            <person name="Grouzdev D.S."/>
            <person name="Burganskaya E.I."/>
            <person name="Krutkina M.S."/>
            <person name="Sukhacheva M.V."/>
            <person name="Gorlenko V.M."/>
        </authorList>
    </citation>
    <scope>NUCLEOTIDE SEQUENCE [LARGE SCALE GENOMIC DNA]</scope>
    <source>
        <strain evidence="11">Chok-6</strain>
    </source>
</reference>
<keyword evidence="9 10" id="KW-0472">Membrane</keyword>